<comment type="caution">
    <text evidence="3">The sequence shown here is derived from an EMBL/GenBank/DDBJ whole genome shotgun (WGS) entry which is preliminary data.</text>
</comment>
<dbReference type="SUPFAM" id="SSF51197">
    <property type="entry name" value="Clavaminate synthase-like"/>
    <property type="match status" value="1"/>
</dbReference>
<dbReference type="InterPro" id="IPR032870">
    <property type="entry name" value="ALKBH7-like"/>
</dbReference>
<evidence type="ECO:0000313" key="3">
    <source>
        <dbReference type="EMBL" id="KAA1096942.1"/>
    </source>
</evidence>
<proteinExistence type="predicted"/>
<dbReference type="GO" id="GO:0005759">
    <property type="term" value="C:mitochondrial matrix"/>
    <property type="evidence" value="ECO:0007669"/>
    <property type="project" value="TreeGrafter"/>
</dbReference>
<feature type="compositionally biased region" description="Low complexity" evidence="1">
    <location>
        <begin position="116"/>
        <end position="128"/>
    </location>
</feature>
<dbReference type="EMBL" id="VSWC01000067">
    <property type="protein sequence ID" value="KAA1096942.1"/>
    <property type="molecule type" value="Genomic_DNA"/>
</dbReference>
<evidence type="ECO:0000259" key="2">
    <source>
        <dbReference type="Pfam" id="PF13532"/>
    </source>
</evidence>
<feature type="region of interest" description="Disordered" evidence="1">
    <location>
        <begin position="1"/>
        <end position="49"/>
    </location>
</feature>
<evidence type="ECO:0000313" key="5">
    <source>
        <dbReference type="Proteomes" id="UP000324748"/>
    </source>
</evidence>
<dbReference type="InterPro" id="IPR037151">
    <property type="entry name" value="AlkB-like_sf"/>
</dbReference>
<dbReference type="Gene3D" id="2.60.120.590">
    <property type="entry name" value="Alpha-ketoglutarate-dependent dioxygenase AlkB-like"/>
    <property type="match status" value="1"/>
</dbReference>
<dbReference type="EMBL" id="VDEP01000306">
    <property type="protein sequence ID" value="KAA1107915.1"/>
    <property type="molecule type" value="Genomic_DNA"/>
</dbReference>
<evidence type="ECO:0000313" key="4">
    <source>
        <dbReference type="EMBL" id="KAA1107915.1"/>
    </source>
</evidence>
<dbReference type="AlphaFoldDB" id="A0A5B0P873"/>
<gene>
    <name evidence="3" type="ORF">PGT21_032063</name>
    <name evidence="4" type="ORF">PGTUg99_009750</name>
</gene>
<evidence type="ECO:0000313" key="6">
    <source>
        <dbReference type="Proteomes" id="UP000325313"/>
    </source>
</evidence>
<accession>A0A5B0P873</accession>
<dbReference type="InterPro" id="IPR027450">
    <property type="entry name" value="AlkB-like"/>
</dbReference>
<dbReference type="GO" id="GO:0016706">
    <property type="term" value="F:2-oxoglutarate-dependent dioxygenase activity"/>
    <property type="evidence" value="ECO:0007669"/>
    <property type="project" value="TreeGrafter"/>
</dbReference>
<dbReference type="Pfam" id="PF13532">
    <property type="entry name" value="2OG-FeII_Oxy_2"/>
    <property type="match status" value="1"/>
</dbReference>
<protein>
    <recommendedName>
        <fullName evidence="2">Alpha-ketoglutarate-dependent dioxygenase AlkB-like domain-containing protein</fullName>
    </recommendedName>
</protein>
<evidence type="ECO:0000256" key="1">
    <source>
        <dbReference type="SAM" id="MobiDB-lite"/>
    </source>
</evidence>
<dbReference type="Proteomes" id="UP000325313">
    <property type="component" value="Unassembled WGS sequence"/>
</dbReference>
<organism evidence="3 5">
    <name type="scientific">Puccinia graminis f. sp. tritici</name>
    <dbReference type="NCBI Taxonomy" id="56615"/>
    <lineage>
        <taxon>Eukaryota</taxon>
        <taxon>Fungi</taxon>
        <taxon>Dikarya</taxon>
        <taxon>Basidiomycota</taxon>
        <taxon>Pucciniomycotina</taxon>
        <taxon>Pucciniomycetes</taxon>
        <taxon>Pucciniales</taxon>
        <taxon>Pucciniaceae</taxon>
        <taxon>Puccinia</taxon>
    </lineage>
</organism>
<dbReference type="GO" id="GO:0006631">
    <property type="term" value="P:fatty acid metabolic process"/>
    <property type="evidence" value="ECO:0007669"/>
    <property type="project" value="TreeGrafter"/>
</dbReference>
<keyword evidence="5" id="KW-1185">Reference proteome</keyword>
<dbReference type="PANTHER" id="PTHR21052:SF0">
    <property type="entry name" value="ALPHA-KETOGLUTARATE-DEPENDENT DIOXYGENASE ALKB HOMOLOG 7, MITOCHONDRIAL"/>
    <property type="match status" value="1"/>
</dbReference>
<feature type="region of interest" description="Disordered" evidence="1">
    <location>
        <begin position="116"/>
        <end position="135"/>
    </location>
</feature>
<sequence>MTSIGPSSSEPDQAPLSPNSLFSVESSELACTQDPADDHPLNQEPFEGRSLGTGIDSAEPACFFDLTSRSIVPFPVIPGLYYLPNLIDHKTEAEWMSEISQLNFFNNQSNNQMMFFSRPNNPSHSSPPQDDPFQKQELAEDHGHSFLQWPAFLIDLIRRLPPLLSAVNPDNLERLNDLFFGSDKMDLPWQVIINLYRPGEGIEQHVDLIERFDEIILGISLGSNVAMEFEPVGQHETSASRQLYLEQRSGYIISREARYDWTHGIRANQLYDWVCDSSSNETRKVLRVRTRVSITIRRLKSSADLLKD</sequence>
<dbReference type="PANTHER" id="PTHR21052">
    <property type="entry name" value="SPERMATOGENESIS ASSOCIATED 11-RELATED"/>
    <property type="match status" value="1"/>
</dbReference>
<feature type="compositionally biased region" description="Polar residues" evidence="1">
    <location>
        <begin position="1"/>
        <end position="30"/>
    </location>
</feature>
<dbReference type="GO" id="GO:0006974">
    <property type="term" value="P:DNA damage response"/>
    <property type="evidence" value="ECO:0007669"/>
    <property type="project" value="InterPro"/>
</dbReference>
<reference evidence="5 6" key="1">
    <citation type="submission" date="2019-05" db="EMBL/GenBank/DDBJ databases">
        <title>Emergence of the Ug99 lineage of the wheat stem rust pathogen through somatic hybridization.</title>
        <authorList>
            <person name="Li F."/>
            <person name="Upadhyaya N.M."/>
            <person name="Sperschneider J."/>
            <person name="Matny O."/>
            <person name="Nguyen-Phuc H."/>
            <person name="Mago R."/>
            <person name="Raley C."/>
            <person name="Miller M.E."/>
            <person name="Silverstein K.A.T."/>
            <person name="Henningsen E."/>
            <person name="Hirsch C.D."/>
            <person name="Visser B."/>
            <person name="Pretorius Z.A."/>
            <person name="Steffenson B.J."/>
            <person name="Schwessinger B."/>
            <person name="Dodds P.N."/>
            <person name="Figueroa M."/>
        </authorList>
    </citation>
    <scope>NUCLEOTIDE SEQUENCE [LARGE SCALE GENOMIC DNA]</scope>
    <source>
        <strain evidence="3">21-0</strain>
        <strain evidence="4 6">Ug99</strain>
    </source>
</reference>
<dbReference type="Proteomes" id="UP000324748">
    <property type="component" value="Unassembled WGS sequence"/>
</dbReference>
<name>A0A5B0P873_PUCGR</name>
<dbReference type="OrthoDB" id="412814at2759"/>
<feature type="domain" description="Alpha-ketoglutarate-dependent dioxygenase AlkB-like" evidence="2">
    <location>
        <begin position="79"/>
        <end position="297"/>
    </location>
</feature>